<sequence length="198" mass="22958">MRIEELVGKTITNIYSIINLEQGGLDKGECFIELDNTIVIDIPFGESTYVYIKGLTPAAKSLFEDLSDIPLYYVNKDNKSIETIAVGYLQQKRSLLGRIKRLLGQKLTIKDYLPYKIEYQENKLKYIQNRKIVDFLWYEDESEKGFIELDNGFIITETTIANNGTGLVGLHYYEDYSILLELKGNNILRLKDKQYFNK</sequence>
<keyword evidence="2" id="KW-1185">Reference proteome</keyword>
<dbReference type="RefSeq" id="WP_386094976.1">
    <property type="nucleotide sequence ID" value="NZ_JBHUOZ010000001.1"/>
</dbReference>
<name>A0ABW6A194_9BACT</name>
<gene>
    <name evidence="1" type="ORF">ACFS6H_02745</name>
</gene>
<comment type="caution">
    <text evidence="1">The sequence shown here is derived from an EMBL/GenBank/DDBJ whole genome shotgun (WGS) entry which is preliminary data.</text>
</comment>
<evidence type="ECO:0000313" key="1">
    <source>
        <dbReference type="EMBL" id="MFD2918611.1"/>
    </source>
</evidence>
<organism evidence="1 2">
    <name type="scientific">Terrimonas rubra</name>
    <dbReference type="NCBI Taxonomy" id="1035890"/>
    <lineage>
        <taxon>Bacteria</taxon>
        <taxon>Pseudomonadati</taxon>
        <taxon>Bacteroidota</taxon>
        <taxon>Chitinophagia</taxon>
        <taxon>Chitinophagales</taxon>
        <taxon>Chitinophagaceae</taxon>
        <taxon>Terrimonas</taxon>
    </lineage>
</organism>
<evidence type="ECO:0000313" key="2">
    <source>
        <dbReference type="Proteomes" id="UP001597511"/>
    </source>
</evidence>
<accession>A0ABW6A194</accession>
<protein>
    <submittedName>
        <fullName evidence="1">Uncharacterized protein</fullName>
    </submittedName>
</protein>
<reference evidence="2" key="1">
    <citation type="journal article" date="2019" name="Int. J. Syst. Evol. Microbiol.">
        <title>The Global Catalogue of Microorganisms (GCM) 10K type strain sequencing project: providing services to taxonomists for standard genome sequencing and annotation.</title>
        <authorList>
            <consortium name="The Broad Institute Genomics Platform"/>
            <consortium name="The Broad Institute Genome Sequencing Center for Infectious Disease"/>
            <person name="Wu L."/>
            <person name="Ma J."/>
        </authorList>
    </citation>
    <scope>NUCLEOTIDE SEQUENCE [LARGE SCALE GENOMIC DNA]</scope>
    <source>
        <strain evidence="2">KCTC 23299</strain>
    </source>
</reference>
<dbReference type="Proteomes" id="UP001597511">
    <property type="component" value="Unassembled WGS sequence"/>
</dbReference>
<dbReference type="EMBL" id="JBHUOZ010000001">
    <property type="protein sequence ID" value="MFD2918611.1"/>
    <property type="molecule type" value="Genomic_DNA"/>
</dbReference>
<proteinExistence type="predicted"/>